<keyword evidence="3" id="KW-1185">Reference proteome</keyword>
<keyword evidence="1" id="KW-1133">Transmembrane helix</keyword>
<reference evidence="2" key="1">
    <citation type="submission" date="2023-06" db="EMBL/GenBank/DDBJ databases">
        <title>Genome-scale phylogeny and comparative genomics of the fungal order Sordariales.</title>
        <authorList>
            <consortium name="Lawrence Berkeley National Laboratory"/>
            <person name="Hensen N."/>
            <person name="Bonometti L."/>
            <person name="Westerberg I."/>
            <person name="Brannstrom I.O."/>
            <person name="Guillou S."/>
            <person name="Cros-Aarteil S."/>
            <person name="Calhoun S."/>
            <person name="Haridas S."/>
            <person name="Kuo A."/>
            <person name="Mondo S."/>
            <person name="Pangilinan J."/>
            <person name="Riley R."/>
            <person name="Labutti K."/>
            <person name="Andreopoulos B."/>
            <person name="Lipzen A."/>
            <person name="Chen C."/>
            <person name="Yanf M."/>
            <person name="Daum C."/>
            <person name="Ng V."/>
            <person name="Clum A."/>
            <person name="Steindorff A."/>
            <person name="Ohm R."/>
            <person name="Martin F."/>
            <person name="Silar P."/>
            <person name="Natvig D."/>
            <person name="Lalanne C."/>
            <person name="Gautier V."/>
            <person name="Ament-Velasquez S.L."/>
            <person name="Kruys A."/>
            <person name="Hutchinson M.I."/>
            <person name="Powell A.J."/>
            <person name="Barry K."/>
            <person name="Miller A.N."/>
            <person name="Grigoriev I.V."/>
            <person name="Debuchy R."/>
            <person name="Gladieux P."/>
            <person name="Thoren M.H."/>
            <person name="Johannesson H."/>
        </authorList>
    </citation>
    <scope>NUCLEOTIDE SEQUENCE</scope>
    <source>
        <strain evidence="2">SMH2532-1</strain>
    </source>
</reference>
<dbReference type="Proteomes" id="UP001174936">
    <property type="component" value="Unassembled WGS sequence"/>
</dbReference>
<organism evidence="2 3">
    <name type="scientific">Cercophora newfieldiana</name>
    <dbReference type="NCBI Taxonomy" id="92897"/>
    <lineage>
        <taxon>Eukaryota</taxon>
        <taxon>Fungi</taxon>
        <taxon>Dikarya</taxon>
        <taxon>Ascomycota</taxon>
        <taxon>Pezizomycotina</taxon>
        <taxon>Sordariomycetes</taxon>
        <taxon>Sordariomycetidae</taxon>
        <taxon>Sordariales</taxon>
        <taxon>Lasiosphaeriaceae</taxon>
        <taxon>Cercophora</taxon>
    </lineage>
</organism>
<accession>A0AA39XV38</accession>
<keyword evidence="1" id="KW-0812">Transmembrane</keyword>
<evidence type="ECO:0000256" key="1">
    <source>
        <dbReference type="SAM" id="Phobius"/>
    </source>
</evidence>
<dbReference type="EMBL" id="JAULSV010000007">
    <property type="protein sequence ID" value="KAK0639645.1"/>
    <property type="molecule type" value="Genomic_DNA"/>
</dbReference>
<proteinExistence type="predicted"/>
<comment type="caution">
    <text evidence="2">The sequence shown here is derived from an EMBL/GenBank/DDBJ whole genome shotgun (WGS) entry which is preliminary data.</text>
</comment>
<gene>
    <name evidence="2" type="ORF">B0T16DRAFT_463295</name>
</gene>
<evidence type="ECO:0000313" key="2">
    <source>
        <dbReference type="EMBL" id="KAK0639645.1"/>
    </source>
</evidence>
<protein>
    <submittedName>
        <fullName evidence="2">Uncharacterized protein</fullName>
    </submittedName>
</protein>
<sequence length="142" mass="16143">MGGELLNVLKIDFLVDICGIGTGLVSGFNFVSSTALCLSMFLRIEAQLASKRNKLYRRIYEPPCEKQLAPLRLRFAKTAFETRNKECLATMMEAIELSSPELKEHVYWPPFEQFEATEDEVFKTIWGRAWGGQPLTKACDVM</sequence>
<feature type="transmembrane region" description="Helical" evidence="1">
    <location>
        <begin position="20"/>
        <end position="42"/>
    </location>
</feature>
<name>A0AA39XV38_9PEZI</name>
<keyword evidence="1" id="KW-0472">Membrane</keyword>
<evidence type="ECO:0000313" key="3">
    <source>
        <dbReference type="Proteomes" id="UP001174936"/>
    </source>
</evidence>
<dbReference type="AlphaFoldDB" id="A0AA39XV38"/>